<evidence type="ECO:0000256" key="2">
    <source>
        <dbReference type="ARBA" id="ARBA00022475"/>
    </source>
</evidence>
<keyword evidence="2" id="KW-1003">Cell membrane</keyword>
<evidence type="ECO:0000256" key="6">
    <source>
        <dbReference type="ARBA" id="ARBA00022989"/>
    </source>
</evidence>
<dbReference type="Proteomes" id="UP000448038">
    <property type="component" value="Unassembled WGS sequence"/>
</dbReference>
<evidence type="ECO:0000256" key="1">
    <source>
        <dbReference type="ARBA" id="ARBA00004377"/>
    </source>
</evidence>
<evidence type="ECO:0000256" key="8">
    <source>
        <dbReference type="RuleBase" id="RU221113"/>
    </source>
</evidence>
<evidence type="ECO:0000256" key="5">
    <source>
        <dbReference type="ARBA" id="ARBA00022692"/>
    </source>
</evidence>
<dbReference type="AlphaFoldDB" id="A0A844P7X1"/>
<reference evidence="9 10" key="1">
    <citation type="submission" date="2019-11" db="EMBL/GenBank/DDBJ databases">
        <title>Using colonization assays and comparative genomics to discover symbiosis behaviors and factors in Vibrio fischeri.</title>
        <authorList>
            <person name="Bongrand C."/>
            <person name="Moriano-Gutierrez S."/>
            <person name="Arevalo P."/>
            <person name="Mcfall-Ngai M."/>
            <person name="Visick K."/>
            <person name="Polz M.F."/>
            <person name="Ruby E.G."/>
        </authorList>
    </citation>
    <scope>NUCLEOTIDE SEQUENCE [LARGE SCALE GENOMIC DNA]</scope>
    <source>
        <strain evidence="10">emors.4.1</strain>
    </source>
</reference>
<proteinExistence type="inferred from homology"/>
<name>A0A844P7X1_ALIFS</name>
<organism evidence="9 10">
    <name type="scientific">Aliivibrio fischeri</name>
    <name type="common">Vibrio fischeri</name>
    <dbReference type="NCBI Taxonomy" id="668"/>
    <lineage>
        <taxon>Bacteria</taxon>
        <taxon>Pseudomonadati</taxon>
        <taxon>Pseudomonadota</taxon>
        <taxon>Gammaproteobacteria</taxon>
        <taxon>Vibrionales</taxon>
        <taxon>Vibrionaceae</taxon>
        <taxon>Aliivibrio</taxon>
    </lineage>
</organism>
<keyword evidence="3" id="KW-0997">Cell inner membrane</keyword>
<accession>A0A844P7X1</accession>
<protein>
    <submittedName>
        <fullName evidence="9">Hok/Gef family protein</fullName>
    </submittedName>
</protein>
<dbReference type="PROSITE" id="PS00556">
    <property type="entry name" value="HOK_GEF"/>
    <property type="match status" value="1"/>
</dbReference>
<comment type="subcellular location">
    <subcellularLocation>
        <location evidence="1 8">Cell inner membrane</location>
        <topology evidence="1 8">Single-pass membrane protein</topology>
    </subcellularLocation>
</comment>
<dbReference type="InterPro" id="IPR018084">
    <property type="entry name" value="Hok/gef_toxin_CS"/>
</dbReference>
<keyword evidence="6 8" id="KW-1133">Transmembrane helix</keyword>
<sequence length="49" mass="5333">MLKKSAVTSLVVICVTILIGLWIVRDSLCDISYQSGSTIITATLAYESR</sequence>
<feature type="transmembrane region" description="Helical" evidence="8">
    <location>
        <begin position="6"/>
        <end position="24"/>
    </location>
</feature>
<dbReference type="Pfam" id="PF01848">
    <property type="entry name" value="HOK_GEF"/>
    <property type="match status" value="1"/>
</dbReference>
<evidence type="ECO:0000256" key="7">
    <source>
        <dbReference type="ARBA" id="ARBA00023136"/>
    </source>
</evidence>
<dbReference type="GO" id="GO:0005886">
    <property type="term" value="C:plasma membrane"/>
    <property type="evidence" value="ECO:0007669"/>
    <property type="project" value="UniProtKB-SubCell"/>
</dbReference>
<dbReference type="PRINTS" id="PR00281">
    <property type="entry name" value="HOKGEFTOXIC"/>
</dbReference>
<evidence type="ECO:0000313" key="9">
    <source>
        <dbReference type="EMBL" id="MUK51227.1"/>
    </source>
</evidence>
<comment type="caution">
    <text evidence="9">The sequence shown here is derived from an EMBL/GenBank/DDBJ whole genome shotgun (WGS) entry which is preliminary data.</text>
</comment>
<evidence type="ECO:0000256" key="3">
    <source>
        <dbReference type="ARBA" id="ARBA00022519"/>
    </source>
</evidence>
<keyword evidence="4" id="KW-1277">Toxin-antitoxin system</keyword>
<comment type="similarity">
    <text evidence="8">Belongs to the hok/gef family.</text>
</comment>
<dbReference type="InterPro" id="IPR000021">
    <property type="entry name" value="Hok/gef_toxin"/>
</dbReference>
<evidence type="ECO:0000256" key="4">
    <source>
        <dbReference type="ARBA" id="ARBA00022649"/>
    </source>
</evidence>
<evidence type="ECO:0000313" key="10">
    <source>
        <dbReference type="Proteomes" id="UP000448038"/>
    </source>
</evidence>
<gene>
    <name evidence="9" type="ORF">GNP88_19110</name>
</gene>
<keyword evidence="5 8" id="KW-0812">Transmembrane</keyword>
<dbReference type="EMBL" id="WOBN01000040">
    <property type="protein sequence ID" value="MUK51227.1"/>
    <property type="molecule type" value="Genomic_DNA"/>
</dbReference>
<dbReference type="RefSeq" id="WP_146866904.1">
    <property type="nucleotide sequence ID" value="NZ_BJTZ01000074.1"/>
</dbReference>
<keyword evidence="7 8" id="KW-0472">Membrane</keyword>